<dbReference type="Ensembl" id="ENSACAT00000055532.1">
    <property type="protein sequence ID" value="ENSACAP00000031435.1"/>
    <property type="gene ID" value="ENSACAG00000039293.1"/>
</dbReference>
<reference evidence="2 3" key="1">
    <citation type="submission" date="2009-12" db="EMBL/GenBank/DDBJ databases">
        <title>The Genome Sequence of Anolis carolinensis (Green Anole Lizard).</title>
        <authorList>
            <consortium name="The Genome Sequencing Platform"/>
            <person name="Di Palma F."/>
            <person name="Alfoldi J."/>
            <person name="Heiman D."/>
            <person name="Young S."/>
            <person name="Grabherr M."/>
            <person name="Johnson J."/>
            <person name="Lander E.S."/>
            <person name="Lindblad-Toh K."/>
        </authorList>
    </citation>
    <scope>NUCLEOTIDE SEQUENCE [LARGE SCALE GENOMIC DNA]</scope>
    <source>
        <strain evidence="2 3">JBL SC #1</strain>
    </source>
</reference>
<reference evidence="2" key="3">
    <citation type="submission" date="2025-09" db="UniProtKB">
        <authorList>
            <consortium name="Ensembl"/>
        </authorList>
    </citation>
    <scope>IDENTIFICATION</scope>
</reference>
<dbReference type="AlphaFoldDB" id="A0A803T895"/>
<sequence length="79" mass="8952">MAGMTSNLKAMKKLLENMERDLQGLSLECHMKFPPVKEVNEGEAEWVKNPVILTTNLKCGTGKELYRHHRLPKGQMQGS</sequence>
<feature type="coiled-coil region" evidence="1">
    <location>
        <begin position="1"/>
        <end position="28"/>
    </location>
</feature>
<evidence type="ECO:0000313" key="3">
    <source>
        <dbReference type="Proteomes" id="UP000001646"/>
    </source>
</evidence>
<keyword evidence="3" id="KW-1185">Reference proteome</keyword>
<reference evidence="2" key="2">
    <citation type="submission" date="2025-08" db="UniProtKB">
        <authorList>
            <consortium name="Ensembl"/>
        </authorList>
    </citation>
    <scope>IDENTIFICATION</scope>
</reference>
<protein>
    <submittedName>
        <fullName evidence="2">Uncharacterized protein</fullName>
    </submittedName>
</protein>
<evidence type="ECO:0000256" key="1">
    <source>
        <dbReference type="SAM" id="Coils"/>
    </source>
</evidence>
<accession>A0A803T895</accession>
<evidence type="ECO:0000313" key="2">
    <source>
        <dbReference type="Ensembl" id="ENSACAP00000031435.1"/>
    </source>
</evidence>
<proteinExistence type="predicted"/>
<dbReference type="InParanoid" id="A0A803T895"/>
<keyword evidence="1" id="KW-0175">Coiled coil</keyword>
<organism evidence="2 3">
    <name type="scientific">Anolis carolinensis</name>
    <name type="common">Green anole</name>
    <name type="synonym">American chameleon</name>
    <dbReference type="NCBI Taxonomy" id="28377"/>
    <lineage>
        <taxon>Eukaryota</taxon>
        <taxon>Metazoa</taxon>
        <taxon>Chordata</taxon>
        <taxon>Craniata</taxon>
        <taxon>Vertebrata</taxon>
        <taxon>Euteleostomi</taxon>
        <taxon>Lepidosauria</taxon>
        <taxon>Squamata</taxon>
        <taxon>Bifurcata</taxon>
        <taxon>Unidentata</taxon>
        <taxon>Episquamata</taxon>
        <taxon>Toxicofera</taxon>
        <taxon>Iguania</taxon>
        <taxon>Dactyloidae</taxon>
        <taxon>Anolis</taxon>
    </lineage>
</organism>
<name>A0A803T895_ANOCA</name>
<dbReference type="Proteomes" id="UP000001646">
    <property type="component" value="Chromosome 2"/>
</dbReference>